<dbReference type="Proteomes" id="UP000733379">
    <property type="component" value="Unassembled WGS sequence"/>
</dbReference>
<feature type="signal peptide" evidence="3">
    <location>
        <begin position="1"/>
        <end position="21"/>
    </location>
</feature>
<feature type="transmembrane region" description="Helical" evidence="2">
    <location>
        <begin position="179"/>
        <end position="197"/>
    </location>
</feature>
<keyword evidence="6" id="KW-1185">Reference proteome</keyword>
<dbReference type="RefSeq" id="WP_215919376.1">
    <property type="nucleotide sequence ID" value="NZ_JAHKNI010000007.1"/>
</dbReference>
<proteinExistence type="predicted"/>
<evidence type="ECO:0000259" key="4">
    <source>
        <dbReference type="Pfam" id="PF26059"/>
    </source>
</evidence>
<feature type="chain" id="PRO_5046307853" description="DUF8020 domain-containing protein" evidence="3">
    <location>
        <begin position="22"/>
        <end position="256"/>
    </location>
</feature>
<evidence type="ECO:0000256" key="1">
    <source>
        <dbReference type="SAM" id="MobiDB-lite"/>
    </source>
</evidence>
<keyword evidence="3" id="KW-0732">Signal</keyword>
<gene>
    <name evidence="5" type="ORF">KO481_22500</name>
</gene>
<keyword evidence="2" id="KW-0812">Transmembrane</keyword>
<feature type="transmembrane region" description="Helical" evidence="2">
    <location>
        <begin position="150"/>
        <end position="172"/>
    </location>
</feature>
<evidence type="ECO:0000313" key="6">
    <source>
        <dbReference type="Proteomes" id="UP000733379"/>
    </source>
</evidence>
<evidence type="ECO:0000256" key="2">
    <source>
        <dbReference type="SAM" id="Phobius"/>
    </source>
</evidence>
<keyword evidence="2" id="KW-0472">Membrane</keyword>
<feature type="transmembrane region" description="Helical" evidence="2">
    <location>
        <begin position="203"/>
        <end position="222"/>
    </location>
</feature>
<reference evidence="5 6" key="1">
    <citation type="submission" date="2021-06" db="EMBL/GenBank/DDBJ databases">
        <title>Actinomycetes sequencing.</title>
        <authorList>
            <person name="Shan Q."/>
        </authorList>
    </citation>
    <scope>NUCLEOTIDE SEQUENCE [LARGE SCALE GENOMIC DNA]</scope>
    <source>
        <strain evidence="5 6">NEAU-G5</strain>
    </source>
</reference>
<sequence>MRIRKGTCAVMLAAGVAVATAANTVAVPSSAAPLPSQATVVPDTVAAAVAAGYRAHVVDGAVLATIRTGAFTLGNRSIELRDPQGAVKDTVPLSFVLDNAEYPIDAQISPDGKTLRMTPRLLAGHRVATPIASPLENQLAMNDLINSVSFGLSAGSLIGTVIGAVVGIGAGLVVSGASCLVLTIGCVLAVVPIVTLLGGVGGLAGLALGGAPGLIAGLWNYYTTMTAPPGHSKYADQLPGLPQNRQPQPQPNGAKR</sequence>
<dbReference type="InterPro" id="IPR058333">
    <property type="entry name" value="DUF8020"/>
</dbReference>
<keyword evidence="2" id="KW-1133">Transmembrane helix</keyword>
<protein>
    <recommendedName>
        <fullName evidence="4">DUF8020 domain-containing protein</fullName>
    </recommendedName>
</protein>
<dbReference type="Pfam" id="PF26059">
    <property type="entry name" value="DUF8020"/>
    <property type="match status" value="1"/>
</dbReference>
<name>A0ABS6B3E2_9NOCA</name>
<feature type="compositionally biased region" description="Low complexity" evidence="1">
    <location>
        <begin position="237"/>
        <end position="256"/>
    </location>
</feature>
<evidence type="ECO:0000256" key="3">
    <source>
        <dbReference type="SAM" id="SignalP"/>
    </source>
</evidence>
<comment type="caution">
    <text evidence="5">The sequence shown here is derived from an EMBL/GenBank/DDBJ whole genome shotgun (WGS) entry which is preliminary data.</text>
</comment>
<evidence type="ECO:0000313" key="5">
    <source>
        <dbReference type="EMBL" id="MBU3064290.1"/>
    </source>
</evidence>
<dbReference type="EMBL" id="JAHKNI010000007">
    <property type="protein sequence ID" value="MBU3064290.1"/>
    <property type="molecule type" value="Genomic_DNA"/>
</dbReference>
<organism evidence="5 6">
    <name type="scientific">Nocardia albiluteola</name>
    <dbReference type="NCBI Taxonomy" id="2842303"/>
    <lineage>
        <taxon>Bacteria</taxon>
        <taxon>Bacillati</taxon>
        <taxon>Actinomycetota</taxon>
        <taxon>Actinomycetes</taxon>
        <taxon>Mycobacteriales</taxon>
        <taxon>Nocardiaceae</taxon>
        <taxon>Nocardia</taxon>
    </lineage>
</organism>
<accession>A0ABS6B3E2</accession>
<feature type="region of interest" description="Disordered" evidence="1">
    <location>
        <begin position="233"/>
        <end position="256"/>
    </location>
</feature>
<feature type="domain" description="DUF8020" evidence="4">
    <location>
        <begin position="52"/>
        <end position="120"/>
    </location>
</feature>